<evidence type="ECO:0000313" key="6">
    <source>
        <dbReference type="Proteomes" id="UP000270025"/>
    </source>
</evidence>
<gene>
    <name evidence="5" type="ORF">NCTC3166_00259</name>
</gene>
<organism evidence="5 6">
    <name type="scientific">Streptococcus viridans</name>
    <dbReference type="NCBI Taxonomy" id="78535"/>
    <lineage>
        <taxon>Bacteria</taxon>
        <taxon>Bacillati</taxon>
        <taxon>Bacillota</taxon>
        <taxon>Bacilli</taxon>
        <taxon>Lactobacillales</taxon>
        <taxon>Streptococcaceae</taxon>
        <taxon>Streptococcus</taxon>
    </lineage>
</organism>
<keyword evidence="6" id="KW-1185">Reference proteome</keyword>
<dbReference type="InterPro" id="IPR029062">
    <property type="entry name" value="Class_I_gatase-like"/>
</dbReference>
<evidence type="ECO:0000256" key="4">
    <source>
        <dbReference type="ARBA" id="ARBA00022825"/>
    </source>
</evidence>
<keyword evidence="2" id="KW-0645">Protease</keyword>
<evidence type="ECO:0000313" key="5">
    <source>
        <dbReference type="EMBL" id="VED66475.1"/>
    </source>
</evidence>
<evidence type="ECO:0000256" key="3">
    <source>
        <dbReference type="ARBA" id="ARBA00022801"/>
    </source>
</evidence>
<comment type="similarity">
    <text evidence="1">Belongs to the peptidase S51 family.</text>
</comment>
<dbReference type="EC" id="3.4.21.-" evidence="5"/>
<protein>
    <submittedName>
        <fullName evidence="5">Putative peptidase E</fullName>
        <ecNumber evidence="5">3.4.13.21</ecNumber>
        <ecNumber evidence="5">3.4.21.-</ecNumber>
    </submittedName>
</protein>
<sequence length="199" mass="22462">MRLFLCSNFSKTGKLIQDEVEGKNVLFIPTASIEEEYKGYVNSARQLWQEMNVNVIDLELSAASSDQIEKAFKKADIVYFASGNTFVLVDQIKRLGVDELIKKHLKDGKLYVGESAGAIICAKELYYIEPLYHIPENYSQIGYSGLGLIDFYILPHDSHPLFKKITNDILEKFPTLDICSLTNSQAVLVENGTRKLMSI</sequence>
<dbReference type="AlphaFoldDB" id="A0A3S4PWV5"/>
<dbReference type="KEGG" id="svf:NCTC3166_00259"/>
<keyword evidence="3 5" id="KW-0378">Hydrolase</keyword>
<dbReference type="Pfam" id="PF03575">
    <property type="entry name" value="Peptidase_S51"/>
    <property type="match status" value="1"/>
</dbReference>
<dbReference type="InterPro" id="IPR005320">
    <property type="entry name" value="Peptidase_S51"/>
</dbReference>
<reference evidence="5 6" key="1">
    <citation type="submission" date="2018-12" db="EMBL/GenBank/DDBJ databases">
        <authorList>
            <consortium name="Pathogen Informatics"/>
        </authorList>
    </citation>
    <scope>NUCLEOTIDE SEQUENCE [LARGE SCALE GENOMIC DNA]</scope>
    <source>
        <strain evidence="5 6">NCTC3166</strain>
    </source>
</reference>
<proteinExistence type="inferred from homology"/>
<dbReference type="EMBL" id="LR134266">
    <property type="protein sequence ID" value="VED66475.1"/>
    <property type="molecule type" value="Genomic_DNA"/>
</dbReference>
<keyword evidence="4" id="KW-0720">Serine protease</keyword>
<dbReference type="Gene3D" id="3.40.50.880">
    <property type="match status" value="1"/>
</dbReference>
<name>A0A3S4PWV5_9STRE</name>
<evidence type="ECO:0000256" key="1">
    <source>
        <dbReference type="ARBA" id="ARBA00006534"/>
    </source>
</evidence>
<dbReference type="Proteomes" id="UP000270025">
    <property type="component" value="Chromosome"/>
</dbReference>
<dbReference type="GO" id="GO:0008236">
    <property type="term" value="F:serine-type peptidase activity"/>
    <property type="evidence" value="ECO:0007669"/>
    <property type="project" value="UniProtKB-KW"/>
</dbReference>
<dbReference type="EC" id="3.4.13.21" evidence="5"/>
<evidence type="ECO:0000256" key="2">
    <source>
        <dbReference type="ARBA" id="ARBA00022670"/>
    </source>
</evidence>
<dbReference type="PANTHER" id="PTHR20842:SF0">
    <property type="entry name" value="ALPHA-ASPARTYL DIPEPTIDASE"/>
    <property type="match status" value="1"/>
</dbReference>
<dbReference type="GO" id="GO:0006508">
    <property type="term" value="P:proteolysis"/>
    <property type="evidence" value="ECO:0007669"/>
    <property type="project" value="UniProtKB-KW"/>
</dbReference>
<dbReference type="GO" id="GO:0016805">
    <property type="term" value="F:dipeptidase activity"/>
    <property type="evidence" value="ECO:0007669"/>
    <property type="project" value="UniProtKB-KW"/>
</dbReference>
<dbReference type="PANTHER" id="PTHR20842">
    <property type="entry name" value="PROTEASE S51 ALPHA-ASPARTYL DIPEPTIDASE"/>
    <property type="match status" value="1"/>
</dbReference>
<dbReference type="RefSeq" id="WP_126403689.1">
    <property type="nucleotide sequence ID" value="NZ_LR134266.1"/>
</dbReference>
<keyword evidence="5" id="KW-0224">Dipeptidase</keyword>
<dbReference type="SUPFAM" id="SSF52317">
    <property type="entry name" value="Class I glutamine amidotransferase-like"/>
    <property type="match status" value="1"/>
</dbReference>
<accession>A0A3S4PWV5</accession>